<dbReference type="EMBL" id="QWEH01000007">
    <property type="protein sequence ID" value="RHW31952.1"/>
    <property type="molecule type" value="Genomic_DNA"/>
</dbReference>
<keyword evidence="2" id="KW-1185">Reference proteome</keyword>
<dbReference type="AlphaFoldDB" id="A0A417YGS1"/>
<name>A0A417YGS1_9BACI</name>
<dbReference type="Proteomes" id="UP000285456">
    <property type="component" value="Unassembled WGS sequence"/>
</dbReference>
<reference evidence="1 2" key="1">
    <citation type="journal article" date="2007" name="Int. J. Syst. Evol. Microbiol.">
        <title>Oceanobacillus profundus sp. nov., isolated from a deep-sea sediment core.</title>
        <authorList>
            <person name="Kim Y.G."/>
            <person name="Choi D.H."/>
            <person name="Hyun S."/>
            <person name="Cho B.C."/>
        </authorList>
    </citation>
    <scope>NUCLEOTIDE SEQUENCE [LARGE SCALE GENOMIC DNA]</scope>
    <source>
        <strain evidence="1 2">DSM 18246</strain>
    </source>
</reference>
<proteinExistence type="predicted"/>
<dbReference type="RefSeq" id="WP_118889510.1">
    <property type="nucleotide sequence ID" value="NZ_PHUT01000007.1"/>
</dbReference>
<sequence>MREIEEMEQEIKDKWFNNHEAKITEYDGITILDWREPGTSIYSVRYIFCGSRLYVSGDIGDAIFNLTWIATPQSFNNIDLGYLLGKLSCHSRERWYFDERKAKNDLKDWYEENTYDAEDKSLKEAKEIYKFLKGTIESVCTPKELERELFNYYMDNSFYYFDGEDFSILSEFGKKLPMCFVAYLLGIKLANEQLKVTA</sequence>
<organism evidence="1 2">
    <name type="scientific">Oceanobacillus profundus</name>
    <dbReference type="NCBI Taxonomy" id="372463"/>
    <lineage>
        <taxon>Bacteria</taxon>
        <taxon>Bacillati</taxon>
        <taxon>Bacillota</taxon>
        <taxon>Bacilli</taxon>
        <taxon>Bacillales</taxon>
        <taxon>Bacillaceae</taxon>
        <taxon>Oceanobacillus</taxon>
    </lineage>
</organism>
<evidence type="ECO:0000313" key="1">
    <source>
        <dbReference type="EMBL" id="RHW31952.1"/>
    </source>
</evidence>
<dbReference type="OrthoDB" id="2666685at2"/>
<comment type="caution">
    <text evidence="1">The sequence shown here is derived from an EMBL/GenBank/DDBJ whole genome shotgun (WGS) entry which is preliminary data.</text>
</comment>
<accession>A0A417YGS1</accession>
<evidence type="ECO:0000313" key="2">
    <source>
        <dbReference type="Proteomes" id="UP000285456"/>
    </source>
</evidence>
<protein>
    <submittedName>
        <fullName evidence="1">Uncharacterized protein</fullName>
    </submittedName>
</protein>
<gene>
    <name evidence="1" type="ORF">D1B32_11985</name>
</gene>